<gene>
    <name evidence="2" type="ORF">IM880_04895</name>
</gene>
<comment type="caution">
    <text evidence="2">The sequence shown here is derived from an EMBL/GenBank/DDBJ whole genome shotgun (WGS) entry which is preliminary data.</text>
</comment>
<dbReference type="EMBL" id="JAESHX010000020">
    <property type="protein sequence ID" value="MBW5891538.1"/>
    <property type="molecule type" value="Genomic_DNA"/>
</dbReference>
<feature type="chain" id="PRO_5043475969" evidence="1">
    <location>
        <begin position="27"/>
        <end position="132"/>
    </location>
</feature>
<reference evidence="2" key="2">
    <citation type="submission" date="2021-01" db="EMBL/GenBank/DDBJ databases">
        <authorList>
            <person name="Vargas Peralta D."/>
        </authorList>
    </citation>
    <scope>NUCLEOTIDE SEQUENCE</scope>
    <source>
        <strain evidence="2">A3</strain>
    </source>
</reference>
<protein>
    <submittedName>
        <fullName evidence="2">Uncharacterized protein</fullName>
    </submittedName>
</protein>
<evidence type="ECO:0000313" key="3">
    <source>
        <dbReference type="Proteomes" id="UP000696310"/>
    </source>
</evidence>
<reference evidence="2" key="1">
    <citation type="journal article" date="2021" name="bioRxiv">
        <title>Identification of Pectobacterium species isolated from the soft rot of tetecho (Neobuxbaumia tetetzo), a columnar cactus, and associated metagenomics.</title>
        <authorList>
            <person name="Vargas-Peralta D."/>
            <person name="Narvaez-Barragan D.A."/>
            <person name="de Sandozequi A."/>
            <person name="Romero-Gutierrez M.F."/>
            <person name="Segovia L."/>
            <person name="Martinez-Anaya C."/>
            <person name="Alcaraz L.D."/>
            <person name="de la Torre Almaraz R."/>
        </authorList>
    </citation>
    <scope>NUCLEOTIDE SEQUENCE</scope>
    <source>
        <strain evidence="2">A3</strain>
    </source>
</reference>
<feature type="signal peptide" evidence="1">
    <location>
        <begin position="1"/>
        <end position="26"/>
    </location>
</feature>
<dbReference type="Proteomes" id="UP000696310">
    <property type="component" value="Unassembled WGS sequence"/>
</dbReference>
<keyword evidence="1" id="KW-0732">Signal</keyword>
<proteinExistence type="predicted"/>
<organism evidence="2 3">
    <name type="scientific">Pectobacterium polaris</name>
    <dbReference type="NCBI Taxonomy" id="2042057"/>
    <lineage>
        <taxon>Bacteria</taxon>
        <taxon>Pseudomonadati</taxon>
        <taxon>Pseudomonadota</taxon>
        <taxon>Gammaproteobacteria</taxon>
        <taxon>Enterobacterales</taxon>
        <taxon>Pectobacteriaceae</taxon>
        <taxon>Pectobacterium</taxon>
    </lineage>
</organism>
<evidence type="ECO:0000256" key="1">
    <source>
        <dbReference type="SAM" id="SignalP"/>
    </source>
</evidence>
<evidence type="ECO:0000313" key="2">
    <source>
        <dbReference type="EMBL" id="MBW5891538.1"/>
    </source>
</evidence>
<feature type="non-terminal residue" evidence="2">
    <location>
        <position position="132"/>
    </location>
</feature>
<sequence length="132" mass="13715">MKTNTTKTLIALVVTAAVAPMSAAHASNVDVNNFFVKAHGENFQEAVNAYDNLNQRDRMVVDGIADKTDLGGKFLDIKGVADRLAHTHTAPQGWDSSKTQAFIDAANGKSGIDGAAGKDGVNGADGKDGVTT</sequence>
<dbReference type="AlphaFoldDB" id="A0AAW4NWQ5"/>
<accession>A0AAW4NWQ5</accession>
<name>A0AAW4NWQ5_9GAMM</name>